<organism evidence="3 4">
    <name type="scientific">Cytobacillus mangrovibacter</name>
    <dbReference type="NCBI Taxonomy" id="3299024"/>
    <lineage>
        <taxon>Bacteria</taxon>
        <taxon>Bacillati</taxon>
        <taxon>Bacillota</taxon>
        <taxon>Bacilli</taxon>
        <taxon>Bacillales</taxon>
        <taxon>Bacillaceae</taxon>
        <taxon>Cytobacillus</taxon>
    </lineage>
</organism>
<feature type="transmembrane region" description="Helical" evidence="1">
    <location>
        <begin position="7"/>
        <end position="27"/>
    </location>
</feature>
<feature type="transmembrane region" description="Helical" evidence="1">
    <location>
        <begin position="112"/>
        <end position="132"/>
    </location>
</feature>
<feature type="transmembrane region" description="Helical" evidence="1">
    <location>
        <begin position="64"/>
        <end position="82"/>
    </location>
</feature>
<dbReference type="Proteomes" id="UP001601058">
    <property type="component" value="Unassembled WGS sequence"/>
</dbReference>
<evidence type="ECO:0000256" key="1">
    <source>
        <dbReference type="SAM" id="Phobius"/>
    </source>
</evidence>
<evidence type="ECO:0000259" key="2">
    <source>
        <dbReference type="Pfam" id="PF04892"/>
    </source>
</evidence>
<dbReference type="InterPro" id="IPR006976">
    <property type="entry name" value="VanZ-like"/>
</dbReference>
<comment type="caution">
    <text evidence="3">The sequence shown here is derived from an EMBL/GenBank/DDBJ whole genome shotgun (WGS) entry which is preliminary data.</text>
</comment>
<reference evidence="3 4" key="1">
    <citation type="submission" date="2024-08" db="EMBL/GenBank/DDBJ databases">
        <title>Two novel Cytobacillus novel species.</title>
        <authorList>
            <person name="Liu G."/>
        </authorList>
    </citation>
    <scope>NUCLEOTIDE SEQUENCE [LARGE SCALE GENOMIC DNA]</scope>
    <source>
        <strain evidence="3 4">FJAT-53684</strain>
    </source>
</reference>
<gene>
    <name evidence="3" type="ORF">ACFYKT_05930</name>
</gene>
<proteinExistence type="predicted"/>
<evidence type="ECO:0000313" key="4">
    <source>
        <dbReference type="Proteomes" id="UP001601058"/>
    </source>
</evidence>
<dbReference type="InterPro" id="IPR053150">
    <property type="entry name" value="Teicoplanin_resist-assoc"/>
</dbReference>
<feature type="domain" description="VanZ-like" evidence="2">
    <location>
        <begin position="70"/>
        <end position="186"/>
    </location>
</feature>
<feature type="transmembrane region" description="Helical" evidence="1">
    <location>
        <begin position="169"/>
        <end position="186"/>
    </location>
</feature>
<evidence type="ECO:0000313" key="3">
    <source>
        <dbReference type="EMBL" id="MFE8695904.1"/>
    </source>
</evidence>
<dbReference type="PANTHER" id="PTHR36834">
    <property type="entry name" value="MEMBRANE PROTEIN-RELATED"/>
    <property type="match status" value="1"/>
</dbReference>
<feature type="transmembrane region" description="Helical" evidence="1">
    <location>
        <begin position="139"/>
        <end position="157"/>
    </location>
</feature>
<dbReference type="EMBL" id="JBIACJ010000002">
    <property type="protein sequence ID" value="MFE8695904.1"/>
    <property type="molecule type" value="Genomic_DNA"/>
</dbReference>
<keyword evidence="1" id="KW-1133">Transmembrane helix</keyword>
<feature type="transmembrane region" description="Helical" evidence="1">
    <location>
        <begin position="33"/>
        <end position="52"/>
    </location>
</feature>
<dbReference type="Pfam" id="PF04892">
    <property type="entry name" value="VanZ"/>
    <property type="match status" value="1"/>
</dbReference>
<name>A0ABW6JWN2_9BACI</name>
<keyword evidence="1" id="KW-0472">Membrane</keyword>
<keyword evidence="1" id="KW-0812">Transmembrane</keyword>
<accession>A0ABW6JWN2</accession>
<dbReference type="PANTHER" id="PTHR36834:SF1">
    <property type="entry name" value="INTEGRAL MEMBRANE PROTEIN"/>
    <property type="match status" value="1"/>
</dbReference>
<keyword evidence="4" id="KW-1185">Reference proteome</keyword>
<dbReference type="RefSeq" id="WP_389216814.1">
    <property type="nucleotide sequence ID" value="NZ_JBIACJ010000002.1"/>
</dbReference>
<sequence>MKKILSISLLLSLSLFLLLYPIFIQLIAFLHPIVLGVVFFCIIIVVLFILLFMKKKTIHLSYSLFSWILIFYTITLLILLFLRPNHQIYDSINLVPFATIKYYLSGKVNLLVSFYNLAANIGLFIPYGIFLMTRNYSSFILIFTPLLFISFIELGQFITHRGSLDIDDLILNLLGISVGYLIYPMFKRVVKIKKSDA</sequence>
<protein>
    <submittedName>
        <fullName evidence="3">VanZ family protein</fullName>
    </submittedName>
</protein>